<feature type="domain" description="ATP synthase F1 complex delta/epsilon subunit N-terminal" evidence="14">
    <location>
        <begin position="56"/>
        <end position="125"/>
    </location>
</feature>
<protein>
    <recommendedName>
        <fullName evidence="3">ATP synthase subunit delta, mitochondrial</fullName>
    </recommendedName>
    <alternativeName>
        <fullName evidence="13">F-ATPase delta subunit</fullName>
    </alternativeName>
</protein>
<dbReference type="InterPro" id="IPR001469">
    <property type="entry name" value="ATP_synth_F1_dsu/esu"/>
</dbReference>
<dbReference type="GO" id="GO:0045259">
    <property type="term" value="C:proton-transporting ATP synthase complex"/>
    <property type="evidence" value="ECO:0007669"/>
    <property type="project" value="UniProtKB-KW"/>
</dbReference>
<dbReference type="FunFam" id="2.60.15.10:FF:000003">
    <property type="entry name" value="ATP synthase subunit delta, mitochondrial"/>
    <property type="match status" value="1"/>
</dbReference>
<name>A0A4P9XIH5_9FUNG</name>
<accession>A0A4P9XIH5</accession>
<dbReference type="InterPro" id="IPR036771">
    <property type="entry name" value="ATPsynth_dsu/esu_N"/>
</dbReference>
<evidence type="ECO:0000256" key="8">
    <source>
        <dbReference type="ARBA" id="ARBA00023065"/>
    </source>
</evidence>
<dbReference type="Gene3D" id="6.10.140.880">
    <property type="match status" value="1"/>
</dbReference>
<sequence>MAQLAGRRASSGKTSDELFVPILTRCNTAGTRPAAARVFARTYASEAAPASGRLLLNFLLPHEVILESQTVQQVNIASTSGDMGILADHVPTIQQLRPGVLEIVKAEGTQKWFVSGGFAIVNPDSSLNINAVEAFKLSDFSPEAIRENLAAAQRAVSAGGSEQEINLAKAEVEVLEALQTAVGQAA</sequence>
<dbReference type="SUPFAM" id="SSF51344">
    <property type="entry name" value="Epsilon subunit of F1F0-ATP synthase N-terminal domain"/>
    <property type="match status" value="1"/>
</dbReference>
<keyword evidence="16" id="KW-1185">Reference proteome</keyword>
<dbReference type="CDD" id="cd12152">
    <property type="entry name" value="F1-ATPase_delta"/>
    <property type="match status" value="1"/>
</dbReference>
<keyword evidence="7" id="KW-0809">Transit peptide</keyword>
<dbReference type="PANTHER" id="PTHR13822:SF7">
    <property type="entry name" value="ATP SYNTHASE SUBUNIT DELTA, MITOCHONDRIAL"/>
    <property type="match status" value="1"/>
</dbReference>
<dbReference type="Gene3D" id="2.60.15.10">
    <property type="entry name" value="F0F1 ATP synthase delta/epsilon subunit, N-terminal"/>
    <property type="match status" value="1"/>
</dbReference>
<keyword evidence="6" id="KW-0999">Mitochondrion inner membrane</keyword>
<evidence type="ECO:0000256" key="6">
    <source>
        <dbReference type="ARBA" id="ARBA00022792"/>
    </source>
</evidence>
<keyword evidence="11" id="KW-0139">CF(1)</keyword>
<comment type="subcellular location">
    <subcellularLocation>
        <location evidence="1">Mitochondrion inner membrane</location>
    </subcellularLocation>
</comment>
<keyword evidence="10" id="KW-0472">Membrane</keyword>
<evidence type="ECO:0000256" key="5">
    <source>
        <dbReference type="ARBA" id="ARBA00022781"/>
    </source>
</evidence>
<dbReference type="STRING" id="78915.A0A4P9XIH5"/>
<keyword evidence="12" id="KW-0066">ATP synthesis</keyword>
<dbReference type="AlphaFoldDB" id="A0A4P9XIH5"/>
<dbReference type="InterPro" id="IPR020546">
    <property type="entry name" value="ATP_synth_F1_dsu/esu_N"/>
</dbReference>
<organism evidence="15 16">
    <name type="scientific">Thamnocephalis sphaerospora</name>
    <dbReference type="NCBI Taxonomy" id="78915"/>
    <lineage>
        <taxon>Eukaryota</taxon>
        <taxon>Fungi</taxon>
        <taxon>Fungi incertae sedis</taxon>
        <taxon>Zoopagomycota</taxon>
        <taxon>Zoopagomycotina</taxon>
        <taxon>Zoopagomycetes</taxon>
        <taxon>Zoopagales</taxon>
        <taxon>Sigmoideomycetaceae</taxon>
        <taxon>Thamnocephalis</taxon>
    </lineage>
</organism>
<dbReference type="OrthoDB" id="270171at2759"/>
<gene>
    <name evidence="15" type="ORF">THASP1DRAFT_19731</name>
</gene>
<dbReference type="PANTHER" id="PTHR13822">
    <property type="entry name" value="ATP SYNTHASE DELTA/EPSILON CHAIN"/>
    <property type="match status" value="1"/>
</dbReference>
<evidence type="ECO:0000256" key="1">
    <source>
        <dbReference type="ARBA" id="ARBA00004273"/>
    </source>
</evidence>
<dbReference type="EMBL" id="KZ993112">
    <property type="protein sequence ID" value="RKP05498.1"/>
    <property type="molecule type" value="Genomic_DNA"/>
</dbReference>
<proteinExistence type="inferred from homology"/>
<dbReference type="GO" id="GO:0005743">
    <property type="term" value="C:mitochondrial inner membrane"/>
    <property type="evidence" value="ECO:0007669"/>
    <property type="project" value="UniProtKB-SubCell"/>
</dbReference>
<dbReference type="HAMAP" id="MF_00530">
    <property type="entry name" value="ATP_synth_epsil_bac"/>
    <property type="match status" value="1"/>
</dbReference>
<evidence type="ECO:0000256" key="3">
    <source>
        <dbReference type="ARBA" id="ARBA00016960"/>
    </source>
</evidence>
<dbReference type="Pfam" id="PF02823">
    <property type="entry name" value="ATP-synt_DE_N"/>
    <property type="match status" value="1"/>
</dbReference>
<dbReference type="GO" id="GO:0046933">
    <property type="term" value="F:proton-transporting ATP synthase activity, rotational mechanism"/>
    <property type="evidence" value="ECO:0007669"/>
    <property type="project" value="InterPro"/>
</dbReference>
<reference evidence="16" key="1">
    <citation type="journal article" date="2018" name="Nat. Microbiol.">
        <title>Leveraging single-cell genomics to expand the fungal tree of life.</title>
        <authorList>
            <person name="Ahrendt S.R."/>
            <person name="Quandt C.A."/>
            <person name="Ciobanu D."/>
            <person name="Clum A."/>
            <person name="Salamov A."/>
            <person name="Andreopoulos B."/>
            <person name="Cheng J.F."/>
            <person name="Woyke T."/>
            <person name="Pelin A."/>
            <person name="Henrissat B."/>
            <person name="Reynolds N.K."/>
            <person name="Benny G.L."/>
            <person name="Smith M.E."/>
            <person name="James T.Y."/>
            <person name="Grigoriev I.V."/>
        </authorList>
    </citation>
    <scope>NUCLEOTIDE SEQUENCE [LARGE SCALE GENOMIC DNA]</scope>
    <source>
        <strain evidence="16">RSA 1356</strain>
    </source>
</reference>
<evidence type="ECO:0000256" key="4">
    <source>
        <dbReference type="ARBA" id="ARBA00022448"/>
    </source>
</evidence>
<evidence type="ECO:0000259" key="14">
    <source>
        <dbReference type="Pfam" id="PF02823"/>
    </source>
</evidence>
<evidence type="ECO:0000256" key="10">
    <source>
        <dbReference type="ARBA" id="ARBA00023136"/>
    </source>
</evidence>
<dbReference type="Proteomes" id="UP000271241">
    <property type="component" value="Unassembled WGS sequence"/>
</dbReference>
<keyword evidence="4" id="KW-0813">Transport</keyword>
<evidence type="ECO:0000256" key="12">
    <source>
        <dbReference type="ARBA" id="ARBA00023310"/>
    </source>
</evidence>
<keyword evidence="5" id="KW-0375">Hydrogen ion transport</keyword>
<evidence type="ECO:0000313" key="15">
    <source>
        <dbReference type="EMBL" id="RKP05498.1"/>
    </source>
</evidence>
<keyword evidence="9" id="KW-0496">Mitochondrion</keyword>
<comment type="similarity">
    <text evidence="2">Belongs to the ATPase epsilon chain family.</text>
</comment>
<evidence type="ECO:0000256" key="13">
    <source>
        <dbReference type="ARBA" id="ARBA00031669"/>
    </source>
</evidence>
<keyword evidence="8" id="KW-0406">Ion transport</keyword>
<evidence type="ECO:0000313" key="16">
    <source>
        <dbReference type="Proteomes" id="UP000271241"/>
    </source>
</evidence>
<evidence type="ECO:0000256" key="9">
    <source>
        <dbReference type="ARBA" id="ARBA00023128"/>
    </source>
</evidence>
<evidence type="ECO:0000256" key="11">
    <source>
        <dbReference type="ARBA" id="ARBA00023196"/>
    </source>
</evidence>
<evidence type="ECO:0000256" key="2">
    <source>
        <dbReference type="ARBA" id="ARBA00005712"/>
    </source>
</evidence>
<evidence type="ECO:0000256" key="7">
    <source>
        <dbReference type="ARBA" id="ARBA00022946"/>
    </source>
</evidence>